<protein>
    <submittedName>
        <fullName evidence="1">Uncharacterized protein</fullName>
    </submittedName>
</protein>
<accession>A0A8S5UCP6</accession>
<proteinExistence type="predicted"/>
<reference evidence="1" key="1">
    <citation type="journal article" date="2021" name="Proc. Natl. Acad. Sci. U.S.A.">
        <title>A Catalog of Tens of Thousands of Viruses from Human Metagenomes Reveals Hidden Associations with Chronic Diseases.</title>
        <authorList>
            <person name="Tisza M.J."/>
            <person name="Buck C.B."/>
        </authorList>
    </citation>
    <scope>NUCLEOTIDE SEQUENCE</scope>
    <source>
        <strain evidence="1">CtgN495</strain>
    </source>
</reference>
<sequence>MKFKYTIQIQSGSDGSWQEISGFFLSEHSAKAYIEKNFGRLINAGIPVSVCKEPLS</sequence>
<name>A0A8S5UCP6_9CAUD</name>
<dbReference type="EMBL" id="BK016063">
    <property type="protein sequence ID" value="DAF92253.1"/>
    <property type="molecule type" value="Genomic_DNA"/>
</dbReference>
<evidence type="ECO:0000313" key="1">
    <source>
        <dbReference type="EMBL" id="DAF92253.1"/>
    </source>
</evidence>
<organism evidence="1">
    <name type="scientific">Siphoviridae sp. ctgN495</name>
    <dbReference type="NCBI Taxonomy" id="2825608"/>
    <lineage>
        <taxon>Viruses</taxon>
        <taxon>Duplodnaviria</taxon>
        <taxon>Heunggongvirae</taxon>
        <taxon>Uroviricota</taxon>
        <taxon>Caudoviricetes</taxon>
    </lineage>
</organism>